<proteinExistence type="predicted"/>
<reference evidence="6 7" key="1">
    <citation type="submission" date="2014-12" db="EMBL/GenBank/DDBJ databases">
        <title>Draft Genome Sequence of Pseudoalteromonas luteoviolacea HI1.</title>
        <authorList>
            <person name="Asahina A.Y."/>
            <person name="Hadfield M.G."/>
        </authorList>
    </citation>
    <scope>NUCLEOTIDE SEQUENCE [LARGE SCALE GENOMIC DNA]</scope>
    <source>
        <strain evidence="6 7">HI1</strain>
    </source>
</reference>
<sequence length="237" mass="26748">MEYNSPLGKAKAQGLIARLQLPPASNVLEVGCGNGKFLHRVLAAYDVHVVGVDVDNVLIEQAYNYALTHFESSRFEFINKEIKALELPLNHFDLIICNGATHAYGEGSNALFCALSETYHLLKPNGKLLLGECYWKQPPKKGYLDILGVTEDIYHSHHDNIKEARKVGFTALYATTSSDEDWDNFEWGRVMHTQTLLEESPNNEALKSKAQQLDSWIDTYLESGRDTLGYGFYLFKK</sequence>
<dbReference type="OrthoDB" id="9792690at2"/>
<evidence type="ECO:0000313" key="6">
    <source>
        <dbReference type="EMBL" id="KID56212.1"/>
    </source>
</evidence>
<evidence type="ECO:0000259" key="5">
    <source>
        <dbReference type="Pfam" id="PF13847"/>
    </source>
</evidence>
<dbReference type="Proteomes" id="UP000031327">
    <property type="component" value="Unassembled WGS sequence"/>
</dbReference>
<comment type="pathway">
    <text evidence="4">Phospholipid metabolism.</text>
</comment>
<dbReference type="GO" id="GO:0008168">
    <property type="term" value="F:methyltransferase activity"/>
    <property type="evidence" value="ECO:0007669"/>
    <property type="project" value="UniProtKB-KW"/>
</dbReference>
<evidence type="ECO:0000256" key="4">
    <source>
        <dbReference type="ARBA" id="ARBA00025707"/>
    </source>
</evidence>
<dbReference type="InterPro" id="IPR025714">
    <property type="entry name" value="Methyltranfer_dom"/>
</dbReference>
<dbReference type="RefSeq" id="WP_039610785.1">
    <property type="nucleotide sequence ID" value="NZ_JWIC01000007.1"/>
</dbReference>
<name>A0A0C1QMD2_9GAMM</name>
<comment type="pathway">
    <text evidence="1">Lipid metabolism.</text>
</comment>
<keyword evidence="2" id="KW-0489">Methyltransferase</keyword>
<dbReference type="EMBL" id="JWIC01000007">
    <property type="protein sequence ID" value="KID56212.1"/>
    <property type="molecule type" value="Genomic_DNA"/>
</dbReference>
<dbReference type="CDD" id="cd02440">
    <property type="entry name" value="AdoMet_MTases"/>
    <property type="match status" value="1"/>
</dbReference>
<organism evidence="6 7">
    <name type="scientific">Pseudoalteromonas luteoviolacea</name>
    <dbReference type="NCBI Taxonomy" id="43657"/>
    <lineage>
        <taxon>Bacteria</taxon>
        <taxon>Pseudomonadati</taxon>
        <taxon>Pseudomonadota</taxon>
        <taxon>Gammaproteobacteria</taxon>
        <taxon>Alteromonadales</taxon>
        <taxon>Pseudoalteromonadaceae</taxon>
        <taxon>Pseudoalteromonas</taxon>
    </lineage>
</organism>
<evidence type="ECO:0000256" key="3">
    <source>
        <dbReference type="ARBA" id="ARBA00022679"/>
    </source>
</evidence>
<gene>
    <name evidence="6" type="ORF">JF50_18240</name>
</gene>
<keyword evidence="3" id="KW-0808">Transferase</keyword>
<dbReference type="SUPFAM" id="SSF53335">
    <property type="entry name" value="S-adenosyl-L-methionine-dependent methyltransferases"/>
    <property type="match status" value="1"/>
</dbReference>
<dbReference type="Gene3D" id="3.40.50.150">
    <property type="entry name" value="Vaccinia Virus protein VP39"/>
    <property type="match status" value="1"/>
</dbReference>
<dbReference type="PANTHER" id="PTHR44307:SF2">
    <property type="entry name" value="PHOSPHOETHANOLAMINE METHYLTRANSFERASE ISOFORM X1"/>
    <property type="match status" value="1"/>
</dbReference>
<evidence type="ECO:0000313" key="7">
    <source>
        <dbReference type="Proteomes" id="UP000031327"/>
    </source>
</evidence>
<accession>A0A0C1QMD2</accession>
<feature type="domain" description="Methyltransferase" evidence="5">
    <location>
        <begin position="25"/>
        <end position="134"/>
    </location>
</feature>
<dbReference type="PANTHER" id="PTHR44307">
    <property type="entry name" value="PHOSPHOETHANOLAMINE METHYLTRANSFERASE"/>
    <property type="match status" value="1"/>
</dbReference>
<protein>
    <recommendedName>
        <fullName evidence="5">Methyltransferase domain-containing protein</fullName>
    </recommendedName>
</protein>
<dbReference type="GO" id="GO:0032259">
    <property type="term" value="P:methylation"/>
    <property type="evidence" value="ECO:0007669"/>
    <property type="project" value="UniProtKB-KW"/>
</dbReference>
<comment type="caution">
    <text evidence="6">The sequence shown here is derived from an EMBL/GenBank/DDBJ whole genome shotgun (WGS) entry which is preliminary data.</text>
</comment>
<evidence type="ECO:0000256" key="1">
    <source>
        <dbReference type="ARBA" id="ARBA00005189"/>
    </source>
</evidence>
<dbReference type="InterPro" id="IPR029063">
    <property type="entry name" value="SAM-dependent_MTases_sf"/>
</dbReference>
<dbReference type="Pfam" id="PF13847">
    <property type="entry name" value="Methyltransf_31"/>
    <property type="match status" value="1"/>
</dbReference>
<dbReference type="AlphaFoldDB" id="A0A0C1QMD2"/>
<evidence type="ECO:0000256" key="2">
    <source>
        <dbReference type="ARBA" id="ARBA00022603"/>
    </source>
</evidence>